<keyword evidence="2" id="KW-1185">Reference proteome</keyword>
<organism evidence="1 2">
    <name type="scientific">Oceaniferula marina</name>
    <dbReference type="NCBI Taxonomy" id="2748318"/>
    <lineage>
        <taxon>Bacteria</taxon>
        <taxon>Pseudomonadati</taxon>
        <taxon>Verrucomicrobiota</taxon>
        <taxon>Verrucomicrobiia</taxon>
        <taxon>Verrucomicrobiales</taxon>
        <taxon>Verrucomicrobiaceae</taxon>
        <taxon>Oceaniferula</taxon>
    </lineage>
</organism>
<sequence>MHTPRAPKNPFQAIQYPWRKNITATVFWIGEKPTARNPTPNHASSWDTKWQQNYGGYDNPDKAARIGYRPKAFTPRLNPFYIALPFNDCLNHRTHHPVAHRVIPWWHKRADKRPGKTACKGRWVQIVHGRRVCYAQWEDCGPFTTNDWQYVFGGKRPKNEHNNGAGIDVSPAVRDFLGMGWSAKVHWRFIDFSQVPRGAWSQYGSNNPFIHAHLDPDRQAKKEYMEYLKRLRDESYRKKNSRR</sequence>
<dbReference type="EMBL" id="JACBAZ010000004">
    <property type="protein sequence ID" value="NWK56344.1"/>
    <property type="molecule type" value="Genomic_DNA"/>
</dbReference>
<name>A0A851GQB2_9BACT</name>
<dbReference type="AlphaFoldDB" id="A0A851GQB2"/>
<evidence type="ECO:0000313" key="1">
    <source>
        <dbReference type="EMBL" id="NWK56344.1"/>
    </source>
</evidence>
<dbReference type="Proteomes" id="UP000557872">
    <property type="component" value="Unassembled WGS sequence"/>
</dbReference>
<protein>
    <submittedName>
        <fullName evidence="1">Uncharacterized protein</fullName>
    </submittedName>
</protein>
<reference evidence="1 2" key="1">
    <citation type="submission" date="2020-07" db="EMBL/GenBank/DDBJ databases">
        <title>Roseicoccus Jingziensis gen. nov., sp. nov., isolated from coastal seawater.</title>
        <authorList>
            <person name="Feng X."/>
        </authorList>
    </citation>
    <scope>NUCLEOTIDE SEQUENCE [LARGE SCALE GENOMIC DNA]</scope>
    <source>
        <strain evidence="1 2">N1E253</strain>
    </source>
</reference>
<comment type="caution">
    <text evidence="1">The sequence shown here is derived from an EMBL/GenBank/DDBJ whole genome shotgun (WGS) entry which is preliminary data.</text>
</comment>
<evidence type="ECO:0000313" key="2">
    <source>
        <dbReference type="Proteomes" id="UP000557872"/>
    </source>
</evidence>
<proteinExistence type="predicted"/>
<accession>A0A851GQB2</accession>
<gene>
    <name evidence="1" type="ORF">HW115_12035</name>
</gene>